<dbReference type="GO" id="GO:0008716">
    <property type="term" value="F:D-alanine-D-alanine ligase activity"/>
    <property type="evidence" value="ECO:0007669"/>
    <property type="project" value="UniProtKB-UniRule"/>
</dbReference>
<dbReference type="EC" id="6.3.2.4" evidence="6 22"/>
<feature type="active site" evidence="23">
    <location>
        <position position="345"/>
    </location>
</feature>
<dbReference type="GO" id="GO:0005829">
    <property type="term" value="C:cytosol"/>
    <property type="evidence" value="ECO:0007669"/>
    <property type="project" value="TreeGrafter"/>
</dbReference>
<keyword evidence="15 24" id="KW-0464">Manganese</keyword>
<comment type="pathway">
    <text evidence="18">Glycan biosynthesis.</text>
</comment>
<evidence type="ECO:0000256" key="24">
    <source>
        <dbReference type="PIRSR" id="PIRSR039102-3"/>
    </source>
</evidence>
<evidence type="ECO:0000256" key="21">
    <source>
        <dbReference type="ARBA" id="ARBA00077154"/>
    </source>
</evidence>
<evidence type="ECO:0000256" key="3">
    <source>
        <dbReference type="ARBA" id="ARBA00004496"/>
    </source>
</evidence>
<dbReference type="GeneID" id="60058390"/>
<evidence type="ECO:0000256" key="8">
    <source>
        <dbReference type="ARBA" id="ARBA00022598"/>
    </source>
</evidence>
<dbReference type="InterPro" id="IPR016185">
    <property type="entry name" value="PreATP-grasp_dom_sf"/>
</dbReference>
<keyword evidence="11" id="KW-0067">ATP-binding</keyword>
<keyword evidence="16 22" id="KW-0961">Cell wall biogenesis/degradation</keyword>
<evidence type="ECO:0000256" key="7">
    <source>
        <dbReference type="ARBA" id="ARBA00022490"/>
    </source>
</evidence>
<evidence type="ECO:0000256" key="13">
    <source>
        <dbReference type="ARBA" id="ARBA00022960"/>
    </source>
</evidence>
<evidence type="ECO:0000256" key="6">
    <source>
        <dbReference type="ARBA" id="ARBA00012216"/>
    </source>
</evidence>
<dbReference type="EMBL" id="WMQE01000003">
    <property type="protein sequence ID" value="MTK20215.1"/>
    <property type="molecule type" value="Genomic_DNA"/>
</dbReference>
<keyword evidence="8 22" id="KW-0436">Ligase</keyword>
<dbReference type="PROSITE" id="PS00843">
    <property type="entry name" value="DALA_DALA_LIGASE_1"/>
    <property type="match status" value="1"/>
</dbReference>
<comment type="cofactor">
    <cofactor evidence="1">
        <name>Mn(2+)</name>
        <dbReference type="ChEBI" id="CHEBI:29035"/>
    </cofactor>
</comment>
<organism evidence="25 26">
    <name type="scientific">Turicibacter sanguinis</name>
    <dbReference type="NCBI Taxonomy" id="154288"/>
    <lineage>
        <taxon>Bacteria</taxon>
        <taxon>Bacillati</taxon>
        <taxon>Bacillota</taxon>
        <taxon>Erysipelotrichia</taxon>
        <taxon>Erysipelotrichales</taxon>
        <taxon>Turicibacteraceae</taxon>
        <taxon>Turicibacter</taxon>
    </lineage>
</organism>
<dbReference type="Gene3D" id="3.30.1490.20">
    <property type="entry name" value="ATP-grasp fold, A domain"/>
    <property type="match status" value="1"/>
</dbReference>
<dbReference type="SUPFAM" id="SSF52440">
    <property type="entry name" value="PreATP-grasp domain"/>
    <property type="match status" value="1"/>
</dbReference>
<dbReference type="FunFam" id="3.30.1490.20:FF:000007">
    <property type="entry name" value="D-alanine--D-alanine ligase"/>
    <property type="match status" value="1"/>
</dbReference>
<evidence type="ECO:0000256" key="1">
    <source>
        <dbReference type="ARBA" id="ARBA00001936"/>
    </source>
</evidence>
<dbReference type="NCBIfam" id="NF002528">
    <property type="entry name" value="PRK01966.1-4"/>
    <property type="match status" value="1"/>
</dbReference>
<evidence type="ECO:0000256" key="5">
    <source>
        <dbReference type="ARBA" id="ARBA00010871"/>
    </source>
</evidence>
<dbReference type="Gene3D" id="3.30.470.20">
    <property type="entry name" value="ATP-grasp fold, B domain"/>
    <property type="match status" value="1"/>
</dbReference>
<keyword evidence="7 22" id="KW-0963">Cytoplasm</keyword>
<proteinExistence type="inferred from homology"/>
<comment type="function">
    <text evidence="2 22">Cell wall formation.</text>
</comment>
<dbReference type="GO" id="GO:0008360">
    <property type="term" value="P:regulation of cell shape"/>
    <property type="evidence" value="ECO:0007669"/>
    <property type="project" value="UniProtKB-KW"/>
</dbReference>
<evidence type="ECO:0000256" key="11">
    <source>
        <dbReference type="ARBA" id="ARBA00022840"/>
    </source>
</evidence>
<dbReference type="Proteomes" id="UP000487649">
    <property type="component" value="Unassembled WGS sequence"/>
</dbReference>
<keyword evidence="14 22" id="KW-0573">Peptidoglycan synthesis</keyword>
<dbReference type="GO" id="GO:0005524">
    <property type="term" value="F:ATP binding"/>
    <property type="evidence" value="ECO:0007669"/>
    <property type="project" value="UniProtKB-UniRule"/>
</dbReference>
<accession>A0A6A8SIV4</accession>
<dbReference type="PROSITE" id="PS00844">
    <property type="entry name" value="DALA_DALA_LIGASE_2"/>
    <property type="match status" value="1"/>
</dbReference>
<evidence type="ECO:0000256" key="19">
    <source>
        <dbReference type="ARBA" id="ARBA00068427"/>
    </source>
</evidence>
<evidence type="ECO:0000256" key="18">
    <source>
        <dbReference type="ARBA" id="ARBA00060592"/>
    </source>
</evidence>
<evidence type="ECO:0000256" key="23">
    <source>
        <dbReference type="PIRSR" id="PIRSR039102-1"/>
    </source>
</evidence>
<dbReference type="Pfam" id="PF07478">
    <property type="entry name" value="Dala_Dala_lig_C"/>
    <property type="match status" value="1"/>
</dbReference>
<evidence type="ECO:0000313" key="26">
    <source>
        <dbReference type="Proteomes" id="UP000487649"/>
    </source>
</evidence>
<evidence type="ECO:0000256" key="15">
    <source>
        <dbReference type="ARBA" id="ARBA00023211"/>
    </source>
</evidence>
<evidence type="ECO:0000256" key="16">
    <source>
        <dbReference type="ARBA" id="ARBA00023316"/>
    </source>
</evidence>
<comment type="cofactor">
    <cofactor evidence="24">
        <name>Mg(2+)</name>
        <dbReference type="ChEBI" id="CHEBI:18420"/>
    </cofactor>
    <cofactor evidence="24">
        <name>Mn(2+)</name>
        <dbReference type="ChEBI" id="CHEBI:29035"/>
    </cofactor>
    <text evidence="24">Binds 2 magnesium or manganese ions per subunit.</text>
</comment>
<dbReference type="PIRSF" id="PIRSF039102">
    <property type="entry name" value="Ddl/VanB"/>
    <property type="match status" value="1"/>
</dbReference>
<feature type="active site" evidence="23">
    <location>
        <position position="15"/>
    </location>
</feature>
<evidence type="ECO:0000256" key="22">
    <source>
        <dbReference type="HAMAP-Rule" id="MF_00047"/>
    </source>
</evidence>
<protein>
    <recommendedName>
        <fullName evidence="19 22">D-alanine--D-alanine ligase</fullName>
        <ecNumber evidence="6 22">6.3.2.4</ecNumber>
    </recommendedName>
    <alternativeName>
        <fullName evidence="21 22">D-Ala-D-Ala ligase</fullName>
    </alternativeName>
    <alternativeName>
        <fullName evidence="20 22">D-alanylalanine synthetase</fullName>
    </alternativeName>
</protein>
<evidence type="ECO:0000313" key="25">
    <source>
        <dbReference type="EMBL" id="MTK20215.1"/>
    </source>
</evidence>
<dbReference type="InterPro" id="IPR000291">
    <property type="entry name" value="D-Ala_lig_Van_CS"/>
</dbReference>
<gene>
    <name evidence="22" type="primary">ddl</name>
    <name evidence="25" type="ORF">GMA92_02025</name>
</gene>
<dbReference type="InterPro" id="IPR011095">
    <property type="entry name" value="Dala_Dala_lig_C"/>
</dbReference>
<comment type="pathway">
    <text evidence="4 22">Cell wall biogenesis; peptidoglycan biosynthesis.</text>
</comment>
<feature type="binding site" evidence="24">
    <location>
        <position position="324"/>
    </location>
    <ligand>
        <name>Mg(2+)</name>
        <dbReference type="ChEBI" id="CHEBI:18420"/>
        <label>1</label>
    </ligand>
</feature>
<dbReference type="InterPro" id="IPR011761">
    <property type="entry name" value="ATP-grasp"/>
</dbReference>
<evidence type="ECO:0000256" key="10">
    <source>
        <dbReference type="ARBA" id="ARBA00022741"/>
    </source>
</evidence>
<feature type="binding site" evidence="24">
    <location>
        <position position="338"/>
    </location>
    <ligand>
        <name>Mg(2+)</name>
        <dbReference type="ChEBI" id="CHEBI:18420"/>
        <label>2</label>
    </ligand>
</feature>
<dbReference type="InterPro" id="IPR005905">
    <property type="entry name" value="D_ala_D_ala"/>
</dbReference>
<comment type="similarity">
    <text evidence="5 22">Belongs to the D-alanine--D-alanine ligase family.</text>
</comment>
<dbReference type="AlphaFoldDB" id="A0A6A8SIV4"/>
<dbReference type="SUPFAM" id="SSF56059">
    <property type="entry name" value="Glutathione synthetase ATP-binding domain-like"/>
    <property type="match status" value="1"/>
</dbReference>
<evidence type="ECO:0000256" key="17">
    <source>
        <dbReference type="ARBA" id="ARBA00047614"/>
    </source>
</evidence>
<dbReference type="GO" id="GO:0071555">
    <property type="term" value="P:cell wall organization"/>
    <property type="evidence" value="ECO:0007669"/>
    <property type="project" value="UniProtKB-KW"/>
</dbReference>
<comment type="caution">
    <text evidence="25">The sequence shown here is derived from an EMBL/GenBank/DDBJ whole genome shotgun (WGS) entry which is preliminary data.</text>
</comment>
<feature type="binding site" evidence="24">
    <location>
        <position position="338"/>
    </location>
    <ligand>
        <name>Mg(2+)</name>
        <dbReference type="ChEBI" id="CHEBI:18420"/>
        <label>1</label>
    </ligand>
</feature>
<dbReference type="InterPro" id="IPR011127">
    <property type="entry name" value="Dala_Dala_lig_N"/>
</dbReference>
<dbReference type="RefSeq" id="WP_006784478.1">
    <property type="nucleotide sequence ID" value="NZ_CAJJOK010000001.1"/>
</dbReference>
<dbReference type="InterPro" id="IPR013815">
    <property type="entry name" value="ATP_grasp_subdomain_1"/>
</dbReference>
<keyword evidence="9 24" id="KW-0479">Metal-binding</keyword>
<comment type="subcellular location">
    <subcellularLocation>
        <location evidence="3 22">Cytoplasm</location>
    </subcellularLocation>
</comment>
<name>A0A6A8SIV4_9FIRM</name>
<keyword evidence="13 22" id="KW-0133">Cell shape</keyword>
<sequence>MKLKVGVFFGGESVEHEISIISANQAMHAIDKEKYDVVPVYLSKKREWYTGEALFDVKEYKNMDELFKKCQRITIVANKGKIQVERYPSKLFGNNILNTIDVAIPVIHGTNGEDGALQGFFELNGIPYSGCDVAAAAVGQDKVFMKNILRDSGLPITNYVWYYSSDWFANPEACLDAIESKLSYPLMVKPASLGSSVGISKAKDRASLEEAITEAISYDNKFIVEEMVTQLVEVNCSVIGDFSGAKASVLEEVMGSDEFLSYKDKYEGGGGSKGAKTGGTKSQGMASTNRIIPARLTDEGTKYVQDLALQTFRVLGSAGVARIDFLINAENNNVYVNEINTIPGSLSFYLWEKTDRDFTGLMTSLVELALKRQRERENLTFSFDSNVLALQGSGTKGAKGTKA</sequence>
<evidence type="ECO:0000256" key="20">
    <source>
        <dbReference type="ARBA" id="ARBA00076288"/>
    </source>
</evidence>
<dbReference type="GO" id="GO:0046872">
    <property type="term" value="F:metal ion binding"/>
    <property type="evidence" value="ECO:0007669"/>
    <property type="project" value="UniProtKB-KW"/>
</dbReference>
<keyword evidence="10" id="KW-0547">Nucleotide-binding</keyword>
<evidence type="ECO:0000256" key="9">
    <source>
        <dbReference type="ARBA" id="ARBA00022723"/>
    </source>
</evidence>
<feature type="active site" evidence="23">
    <location>
        <position position="195"/>
    </location>
</feature>
<evidence type="ECO:0000256" key="12">
    <source>
        <dbReference type="ARBA" id="ARBA00022842"/>
    </source>
</evidence>
<dbReference type="PANTHER" id="PTHR23132:SF25">
    <property type="entry name" value="D-ALANINE--D-ALANINE LIGASE A"/>
    <property type="match status" value="1"/>
</dbReference>
<dbReference type="HAMAP" id="MF_00047">
    <property type="entry name" value="Dala_Dala_lig"/>
    <property type="match status" value="1"/>
</dbReference>
<feature type="binding site" evidence="24">
    <location>
        <position position="340"/>
    </location>
    <ligand>
        <name>Mg(2+)</name>
        <dbReference type="ChEBI" id="CHEBI:18420"/>
        <label>2</label>
    </ligand>
</feature>
<evidence type="ECO:0000256" key="14">
    <source>
        <dbReference type="ARBA" id="ARBA00022984"/>
    </source>
</evidence>
<comment type="catalytic activity">
    <reaction evidence="17 22">
        <text>2 D-alanine + ATP = D-alanyl-D-alanine + ADP + phosphate + H(+)</text>
        <dbReference type="Rhea" id="RHEA:11224"/>
        <dbReference type="ChEBI" id="CHEBI:15378"/>
        <dbReference type="ChEBI" id="CHEBI:30616"/>
        <dbReference type="ChEBI" id="CHEBI:43474"/>
        <dbReference type="ChEBI" id="CHEBI:57416"/>
        <dbReference type="ChEBI" id="CHEBI:57822"/>
        <dbReference type="ChEBI" id="CHEBI:456216"/>
        <dbReference type="EC" id="6.3.2.4"/>
    </reaction>
</comment>
<keyword evidence="12 24" id="KW-0460">Magnesium</keyword>
<reference evidence="25 26" key="1">
    <citation type="journal article" date="2019" name="Nat. Med.">
        <title>A library of human gut bacterial isolates paired with longitudinal multiomics data enables mechanistic microbiome research.</title>
        <authorList>
            <person name="Poyet M."/>
            <person name="Groussin M."/>
            <person name="Gibbons S.M."/>
            <person name="Avila-Pacheco J."/>
            <person name="Jiang X."/>
            <person name="Kearney S.M."/>
            <person name="Perrotta A.R."/>
            <person name="Berdy B."/>
            <person name="Zhao S."/>
            <person name="Lieberman T.D."/>
            <person name="Swanson P.K."/>
            <person name="Smith M."/>
            <person name="Roesemann S."/>
            <person name="Alexander J.E."/>
            <person name="Rich S.A."/>
            <person name="Livny J."/>
            <person name="Vlamakis H."/>
            <person name="Clish C."/>
            <person name="Bullock K."/>
            <person name="Deik A."/>
            <person name="Scott J."/>
            <person name="Pierce K.A."/>
            <person name="Xavier R.J."/>
            <person name="Alm E.J."/>
        </authorList>
    </citation>
    <scope>NUCLEOTIDE SEQUENCE [LARGE SCALE GENOMIC DNA]</scope>
    <source>
        <strain evidence="25 26">BIOML-A198</strain>
    </source>
</reference>
<dbReference type="PROSITE" id="PS50975">
    <property type="entry name" value="ATP_GRASP"/>
    <property type="match status" value="1"/>
</dbReference>
<dbReference type="Gene3D" id="3.40.50.20">
    <property type="match status" value="1"/>
</dbReference>
<dbReference type="NCBIfam" id="TIGR01205">
    <property type="entry name" value="D_ala_D_alaTIGR"/>
    <property type="match status" value="1"/>
</dbReference>
<evidence type="ECO:0000256" key="4">
    <source>
        <dbReference type="ARBA" id="ARBA00004752"/>
    </source>
</evidence>
<dbReference type="PANTHER" id="PTHR23132">
    <property type="entry name" value="D-ALANINE--D-ALANINE LIGASE"/>
    <property type="match status" value="1"/>
</dbReference>
<dbReference type="GO" id="GO:0009252">
    <property type="term" value="P:peptidoglycan biosynthetic process"/>
    <property type="evidence" value="ECO:0007669"/>
    <property type="project" value="UniProtKB-UniRule"/>
</dbReference>
<evidence type="ECO:0000256" key="2">
    <source>
        <dbReference type="ARBA" id="ARBA00003921"/>
    </source>
</evidence>
<dbReference type="Pfam" id="PF01820">
    <property type="entry name" value="Dala_Dala_lig_N"/>
    <property type="match status" value="1"/>
</dbReference>